<dbReference type="Proteomes" id="UP000004814">
    <property type="component" value="Unassembled WGS sequence"/>
</dbReference>
<evidence type="ECO:0000313" key="2">
    <source>
        <dbReference type="EMBL" id="EDT37767.1"/>
    </source>
</evidence>
<dbReference type="PATRIC" id="fig|396597.7.peg.948"/>
<gene>
    <name evidence="2" type="ORF">BamMEX5DRAFT_6463</name>
</gene>
<organism evidence="2 3">
    <name type="scientific">Burkholderia ambifaria MEX-5</name>
    <dbReference type="NCBI Taxonomy" id="396597"/>
    <lineage>
        <taxon>Bacteria</taxon>
        <taxon>Pseudomonadati</taxon>
        <taxon>Pseudomonadota</taxon>
        <taxon>Betaproteobacteria</taxon>
        <taxon>Burkholderiales</taxon>
        <taxon>Burkholderiaceae</taxon>
        <taxon>Burkholderia</taxon>
        <taxon>Burkholderia cepacia complex</taxon>
    </lineage>
</organism>
<reference evidence="2 3" key="1">
    <citation type="submission" date="2008-03" db="EMBL/GenBank/DDBJ databases">
        <title>Sequencing of the draft genome and assembly of Burkholderia ambifaria MEX-5.</title>
        <authorList>
            <consortium name="US DOE Joint Genome Institute (JGI-PGF)"/>
            <person name="Copeland A."/>
            <person name="Lucas S."/>
            <person name="Lapidus A."/>
            <person name="Glavina del Rio T."/>
            <person name="Dalin E."/>
            <person name="Tice H."/>
            <person name="Bruce D."/>
            <person name="Goodwin L."/>
            <person name="Pitluck S."/>
            <person name="Larimer F."/>
            <person name="Land M.L."/>
            <person name="Hauser L."/>
            <person name="Tiedje J."/>
            <person name="Richardson P."/>
        </authorList>
    </citation>
    <scope>NUCLEOTIDE SEQUENCE [LARGE SCALE GENOMIC DNA]</scope>
    <source>
        <strain evidence="2 3">MEX-5</strain>
    </source>
</reference>
<dbReference type="EMBL" id="ABLK01000389">
    <property type="protein sequence ID" value="EDT37767.1"/>
    <property type="molecule type" value="Genomic_DNA"/>
</dbReference>
<keyword evidence="1" id="KW-1133">Transmembrane helix</keyword>
<comment type="caution">
    <text evidence="2">The sequence shown here is derived from an EMBL/GenBank/DDBJ whole genome shotgun (WGS) entry which is preliminary data.</text>
</comment>
<evidence type="ECO:0000256" key="1">
    <source>
        <dbReference type="SAM" id="Phobius"/>
    </source>
</evidence>
<dbReference type="AlphaFoldDB" id="B1TF93"/>
<keyword evidence="1" id="KW-0472">Membrane</keyword>
<accession>B1TF93</accession>
<protein>
    <submittedName>
        <fullName evidence="2">DoxX family protein</fullName>
    </submittedName>
</protein>
<sequence>MVFRRFTWLGAGSLGMLTLVAMLVANDFWNRSGAEHFMALNSFF</sequence>
<evidence type="ECO:0000313" key="3">
    <source>
        <dbReference type="Proteomes" id="UP000004814"/>
    </source>
</evidence>
<keyword evidence="1" id="KW-0812">Transmembrane</keyword>
<feature type="transmembrane region" description="Helical" evidence="1">
    <location>
        <begin position="6"/>
        <end position="29"/>
    </location>
</feature>
<proteinExistence type="predicted"/>
<name>B1TF93_9BURK</name>